<evidence type="ECO:0000256" key="1">
    <source>
        <dbReference type="SAM" id="MobiDB-lite"/>
    </source>
</evidence>
<reference evidence="2" key="1">
    <citation type="submission" date="2022-08" db="EMBL/GenBank/DDBJ databases">
        <authorList>
            <person name="Bogun A."/>
            <person name="Kislichkina A."/>
            <person name="Solomentsev V."/>
            <person name="Skryabin Y."/>
            <person name="Sizova A."/>
            <person name="Platonov M."/>
            <person name="Dentovskaya S."/>
        </authorList>
    </citation>
    <scope>NUCLEOTIDE SEQUENCE</scope>
    <source>
        <strain evidence="2">SCPM-O-B-7604</strain>
    </source>
</reference>
<organism evidence="2 3">
    <name type="scientific">Yersinia alsatica</name>
    <dbReference type="NCBI Taxonomy" id="2890317"/>
    <lineage>
        <taxon>Bacteria</taxon>
        <taxon>Pseudomonadati</taxon>
        <taxon>Pseudomonadota</taxon>
        <taxon>Gammaproteobacteria</taxon>
        <taxon>Enterobacterales</taxon>
        <taxon>Yersiniaceae</taxon>
        <taxon>Yersinia</taxon>
    </lineage>
</organism>
<keyword evidence="3" id="KW-1185">Reference proteome</keyword>
<protein>
    <submittedName>
        <fullName evidence="2">Uncharacterized protein</fullName>
    </submittedName>
</protein>
<evidence type="ECO:0000313" key="2">
    <source>
        <dbReference type="EMBL" id="UWM46973.1"/>
    </source>
</evidence>
<sequence length="392" mass="44382">MKGNHQSSENNKEETNSNNGAKAENHSNSEVGDRSDSSVFHHHDSDDMIYKDTHDPLFGNGNAKIKNRDDSDTTIKEIIIKKGTSNDDIEVDLSKNNYVISDAGGTDTLTMINVKKEDLEYSTKNGRYYIRDKKSQNILILDNPTYAEYKQKVSKIEFELNEIIQENKTFKLNGNYEHPINTKNKNKHNSHEYFKHENAVELNNRHEYSIHNFFTMQSAYKDGDVISRDLSSYATYISKQLDEHIEIAAAYNDNEAVAVFTARKEAFSNYADLLLQSDDANHGTVVEKVIIEGITYDVKKLLVSDSVDNLNHAPVQDIAGTTNIAGVKMLKDSVTDYKNWAEVEAITEEMALSNTTIEYMAGFKDLGQQLGIQRLPTHDEMTPMTMIFPEAV</sequence>
<feature type="compositionally biased region" description="Basic and acidic residues" evidence="1">
    <location>
        <begin position="23"/>
        <end position="42"/>
    </location>
</feature>
<gene>
    <name evidence="2" type="ORF">N0H69_09285</name>
</gene>
<dbReference type="EMBL" id="CP104006">
    <property type="protein sequence ID" value="UWM46973.1"/>
    <property type="molecule type" value="Genomic_DNA"/>
</dbReference>
<dbReference type="RefSeq" id="WP_050151934.1">
    <property type="nucleotide sequence ID" value="NZ_CP104006.1"/>
</dbReference>
<dbReference type="GeneID" id="75140190"/>
<feature type="region of interest" description="Disordered" evidence="1">
    <location>
        <begin position="1"/>
        <end position="42"/>
    </location>
</feature>
<dbReference type="Proteomes" id="UP001057860">
    <property type="component" value="Chromosome"/>
</dbReference>
<accession>A0ABY5UU16</accession>
<proteinExistence type="predicted"/>
<name>A0ABY5UU16_9GAMM</name>
<evidence type="ECO:0000313" key="3">
    <source>
        <dbReference type="Proteomes" id="UP001057860"/>
    </source>
</evidence>